<sequence length="135" mass="15399">MSIIETLPTRSQKKRSRFTSELRRQLVHAFGGPRFAPLDEKYKTAGSKRQDRNVPVWWRSIRIRNEVQITCDLIAEDYEAKTGVRLPPAEIIAAAMSITLPELVERLAEDAEDEVAAAEQQQRLHDGLVKSGWRS</sequence>
<reference evidence="1 2" key="1">
    <citation type="journal article" date="2020" name="Proc. Natl. Acad. Sci. U.S.A.">
        <title>Ecological drivers of bacterial community assembly in synthetic phycospheres.</title>
        <authorList>
            <person name="Fu H."/>
            <person name="Uchimiya M."/>
            <person name="Gore J."/>
            <person name="Moran M.A."/>
        </authorList>
    </citation>
    <scope>NUCLEOTIDE SEQUENCE [LARGE SCALE GENOMIC DNA]</scope>
    <source>
        <strain evidence="1">HF-Din03</strain>
    </source>
</reference>
<protein>
    <submittedName>
        <fullName evidence="1">Uncharacterized protein</fullName>
    </submittedName>
</protein>
<dbReference type="AlphaFoldDB" id="A0A850LI94"/>
<dbReference type="RefSeq" id="WP_011046799.1">
    <property type="nucleotide sequence ID" value="NZ_CP076685.1"/>
</dbReference>
<gene>
    <name evidence="1" type="ORF">HW564_11210</name>
</gene>
<name>A0A850LI94_9RHOB</name>
<comment type="caution">
    <text evidence="1">The sequence shown here is derived from an EMBL/GenBank/DDBJ whole genome shotgun (WGS) entry which is preliminary data.</text>
</comment>
<dbReference type="Proteomes" id="UP000565723">
    <property type="component" value="Unassembled WGS sequence"/>
</dbReference>
<organism evidence="1 2">
    <name type="scientific">Ruegeria pomeroyi</name>
    <dbReference type="NCBI Taxonomy" id="89184"/>
    <lineage>
        <taxon>Bacteria</taxon>
        <taxon>Pseudomonadati</taxon>
        <taxon>Pseudomonadota</taxon>
        <taxon>Alphaproteobacteria</taxon>
        <taxon>Rhodobacterales</taxon>
        <taxon>Roseobacteraceae</taxon>
        <taxon>Ruegeria</taxon>
    </lineage>
</organism>
<accession>A0A850LI94</accession>
<evidence type="ECO:0000313" key="1">
    <source>
        <dbReference type="EMBL" id="NVK97490.1"/>
    </source>
</evidence>
<evidence type="ECO:0000313" key="2">
    <source>
        <dbReference type="Proteomes" id="UP000565723"/>
    </source>
</evidence>
<dbReference type="EMBL" id="JABXIY010000028">
    <property type="protein sequence ID" value="NVK97490.1"/>
    <property type="molecule type" value="Genomic_DNA"/>
</dbReference>
<proteinExistence type="predicted"/>